<dbReference type="Proteomes" id="UP000295292">
    <property type="component" value="Unassembled WGS sequence"/>
</dbReference>
<reference evidence="2 3" key="1">
    <citation type="submission" date="2019-03" db="EMBL/GenBank/DDBJ databases">
        <title>Genomic Encyclopedia of Archaeal and Bacterial Type Strains, Phase II (KMG-II): from individual species to whole genera.</title>
        <authorList>
            <person name="Goeker M."/>
        </authorList>
    </citation>
    <scope>NUCLEOTIDE SEQUENCE [LARGE SCALE GENOMIC DNA]</scope>
    <source>
        <strain evidence="2 3">DSM 28353</strain>
    </source>
</reference>
<proteinExistence type="predicted"/>
<dbReference type="RefSeq" id="WP_133584085.1">
    <property type="nucleotide sequence ID" value="NZ_SNYV01000013.1"/>
</dbReference>
<keyword evidence="3" id="KW-1185">Reference proteome</keyword>
<protein>
    <submittedName>
        <fullName evidence="2">Uncharacterized protein</fullName>
    </submittedName>
</protein>
<gene>
    <name evidence="2" type="ORF">CLV99_1770</name>
</gene>
<organism evidence="2 3">
    <name type="scientific">Sphingobacterium yanglingense</name>
    <dbReference type="NCBI Taxonomy" id="1437280"/>
    <lineage>
        <taxon>Bacteria</taxon>
        <taxon>Pseudomonadati</taxon>
        <taxon>Bacteroidota</taxon>
        <taxon>Sphingobacteriia</taxon>
        <taxon>Sphingobacteriales</taxon>
        <taxon>Sphingobacteriaceae</taxon>
        <taxon>Sphingobacterium</taxon>
    </lineage>
</organism>
<feature type="transmembrane region" description="Helical" evidence="1">
    <location>
        <begin position="6"/>
        <end position="24"/>
    </location>
</feature>
<name>A0A4R6WNL8_9SPHI</name>
<keyword evidence="1" id="KW-0472">Membrane</keyword>
<dbReference type="EMBL" id="SNYV01000013">
    <property type="protein sequence ID" value="TDQ77805.1"/>
    <property type="molecule type" value="Genomic_DNA"/>
</dbReference>
<sequence length="155" mass="18195">MKHITLVPIIGCFAIITLISFFTFSSCRTLKEKAEQQQSMVQKHFTETQSRQAAMSQWWDSTGRYWYFTTDSAFYYHPDSGLYAAQGMLSMSESNLQVQRQELLLDSIHTVTAQQESYNVWKTYYRRVTDSMWTILLVVVVLLGCGFLFKRIRRM</sequence>
<dbReference type="AlphaFoldDB" id="A0A4R6WNL8"/>
<comment type="caution">
    <text evidence="2">The sequence shown here is derived from an EMBL/GenBank/DDBJ whole genome shotgun (WGS) entry which is preliminary data.</text>
</comment>
<dbReference type="OrthoDB" id="711648at2"/>
<dbReference type="PROSITE" id="PS51257">
    <property type="entry name" value="PROKAR_LIPOPROTEIN"/>
    <property type="match status" value="1"/>
</dbReference>
<evidence type="ECO:0000313" key="3">
    <source>
        <dbReference type="Proteomes" id="UP000295292"/>
    </source>
</evidence>
<accession>A0A4R6WNL8</accession>
<evidence type="ECO:0000313" key="2">
    <source>
        <dbReference type="EMBL" id="TDQ77805.1"/>
    </source>
</evidence>
<keyword evidence="1" id="KW-0812">Transmembrane</keyword>
<evidence type="ECO:0000256" key="1">
    <source>
        <dbReference type="SAM" id="Phobius"/>
    </source>
</evidence>
<keyword evidence="1" id="KW-1133">Transmembrane helix</keyword>
<feature type="transmembrane region" description="Helical" evidence="1">
    <location>
        <begin position="131"/>
        <end position="149"/>
    </location>
</feature>